<evidence type="ECO:0000313" key="7">
    <source>
        <dbReference type="Proteomes" id="UP000653797"/>
    </source>
</evidence>
<sequence>MKTTHFFLVTLLFFTNFIGYGQKPQSIKPFVIKGKISNTKESKFILFFRDKSTQYKDYTIEEINLDKEGSFRLETRKVDRPMMATLRQNDLSTNLYIAPGYELTFNADGKDYASFFKSKSLSGKGSQNSNYLFAWDVLQFNRRNDTPWFDLKEKQLLSFVKRDQAVRDSLFNASFRPGNTNDKWFSYFKNSTRLDNHFMKLYYLISYVNNDSSFTYQKSVSFVKDNYDRMVLENLYNDDYLVSENYISWLMGTYSSYLRTLDCRRVPNYCNEAKKEAQIIQQIATHYQGAIREIKLYTKLDQSIRYAGSIEELSRVKKEFVPYVSSLVSVKDREKIEQLLSTTALSLLKTEIGKPAPVFVIEDSVGNQYSLGNYKGKVVYLDLWASWCGPCRVETTHLKTIAKKYKHDDRVVFISIAVHDKVENWKRALRKDTPDWLQLFDQNGKVQNLYSASAIPKFILVDKQGNIVSFDAAKPSSGANLEAMINRELSK</sequence>
<reference evidence="6" key="1">
    <citation type="submission" date="2020-09" db="EMBL/GenBank/DDBJ databases">
        <authorList>
            <person name="Kim M.K."/>
        </authorList>
    </citation>
    <scope>NUCLEOTIDE SEQUENCE</scope>
    <source>
        <strain evidence="6">BT704</strain>
    </source>
</reference>
<keyword evidence="3" id="KW-1015">Disulfide bond</keyword>
<gene>
    <name evidence="6" type="ORF">IC230_33840</name>
</gene>
<evidence type="ECO:0000256" key="4">
    <source>
        <dbReference type="ARBA" id="ARBA00023284"/>
    </source>
</evidence>
<comment type="caution">
    <text evidence="6">The sequence shown here is derived from an EMBL/GenBank/DDBJ whole genome shotgun (WGS) entry which is preliminary data.</text>
</comment>
<dbReference type="SUPFAM" id="SSF52833">
    <property type="entry name" value="Thioredoxin-like"/>
    <property type="match status" value="1"/>
</dbReference>
<evidence type="ECO:0000256" key="1">
    <source>
        <dbReference type="ARBA" id="ARBA00004196"/>
    </source>
</evidence>
<name>A0A927B9C3_9BACT</name>
<evidence type="ECO:0000259" key="5">
    <source>
        <dbReference type="PROSITE" id="PS51352"/>
    </source>
</evidence>
<dbReference type="GO" id="GO:0016491">
    <property type="term" value="F:oxidoreductase activity"/>
    <property type="evidence" value="ECO:0007669"/>
    <property type="project" value="InterPro"/>
</dbReference>
<evidence type="ECO:0000256" key="3">
    <source>
        <dbReference type="ARBA" id="ARBA00023157"/>
    </source>
</evidence>
<dbReference type="Proteomes" id="UP000653797">
    <property type="component" value="Unassembled WGS sequence"/>
</dbReference>
<dbReference type="RefSeq" id="WP_191043512.1">
    <property type="nucleotide sequence ID" value="NZ_JACXAA010000039.1"/>
</dbReference>
<keyword evidence="4" id="KW-0676">Redox-active center</keyword>
<dbReference type="InterPro" id="IPR013766">
    <property type="entry name" value="Thioredoxin_domain"/>
</dbReference>
<dbReference type="InterPro" id="IPR036249">
    <property type="entry name" value="Thioredoxin-like_sf"/>
</dbReference>
<organism evidence="6 7">
    <name type="scientific">Spirosoma validum</name>
    <dbReference type="NCBI Taxonomy" id="2771355"/>
    <lineage>
        <taxon>Bacteria</taxon>
        <taxon>Pseudomonadati</taxon>
        <taxon>Bacteroidota</taxon>
        <taxon>Cytophagia</taxon>
        <taxon>Cytophagales</taxon>
        <taxon>Cytophagaceae</taxon>
        <taxon>Spirosoma</taxon>
    </lineage>
</organism>
<dbReference type="Pfam" id="PF08534">
    <property type="entry name" value="Redoxin"/>
    <property type="match status" value="1"/>
</dbReference>
<comment type="subcellular location">
    <subcellularLocation>
        <location evidence="1">Cell envelope</location>
    </subcellularLocation>
</comment>
<dbReference type="AlphaFoldDB" id="A0A927B9C3"/>
<dbReference type="InterPro" id="IPR013740">
    <property type="entry name" value="Redoxin"/>
</dbReference>
<accession>A0A927B9C3</accession>
<dbReference type="GO" id="GO:0030313">
    <property type="term" value="C:cell envelope"/>
    <property type="evidence" value="ECO:0007669"/>
    <property type="project" value="UniProtKB-SubCell"/>
</dbReference>
<keyword evidence="2" id="KW-0201">Cytochrome c-type biogenesis</keyword>
<dbReference type="Gene3D" id="3.40.30.10">
    <property type="entry name" value="Glutaredoxin"/>
    <property type="match status" value="1"/>
</dbReference>
<dbReference type="EMBL" id="JACXAA010000039">
    <property type="protein sequence ID" value="MBD2757890.1"/>
    <property type="molecule type" value="Genomic_DNA"/>
</dbReference>
<evidence type="ECO:0000256" key="2">
    <source>
        <dbReference type="ARBA" id="ARBA00022748"/>
    </source>
</evidence>
<dbReference type="InterPro" id="IPR050553">
    <property type="entry name" value="Thioredoxin_ResA/DsbE_sf"/>
</dbReference>
<dbReference type="PROSITE" id="PS51352">
    <property type="entry name" value="THIOREDOXIN_2"/>
    <property type="match status" value="1"/>
</dbReference>
<feature type="domain" description="Thioredoxin" evidence="5">
    <location>
        <begin position="350"/>
        <end position="490"/>
    </location>
</feature>
<protein>
    <submittedName>
        <fullName evidence="6">Redoxin family protein</fullName>
    </submittedName>
</protein>
<dbReference type="PANTHER" id="PTHR42852:SF6">
    <property type="entry name" value="THIOL:DISULFIDE INTERCHANGE PROTEIN DSBE"/>
    <property type="match status" value="1"/>
</dbReference>
<dbReference type="PANTHER" id="PTHR42852">
    <property type="entry name" value="THIOL:DISULFIDE INTERCHANGE PROTEIN DSBE"/>
    <property type="match status" value="1"/>
</dbReference>
<keyword evidence="7" id="KW-1185">Reference proteome</keyword>
<evidence type="ECO:0000313" key="6">
    <source>
        <dbReference type="EMBL" id="MBD2757890.1"/>
    </source>
</evidence>
<proteinExistence type="predicted"/>
<dbReference type="CDD" id="cd02966">
    <property type="entry name" value="TlpA_like_family"/>
    <property type="match status" value="1"/>
</dbReference>
<dbReference type="GO" id="GO:0017004">
    <property type="term" value="P:cytochrome complex assembly"/>
    <property type="evidence" value="ECO:0007669"/>
    <property type="project" value="UniProtKB-KW"/>
</dbReference>